<dbReference type="InterPro" id="IPR012334">
    <property type="entry name" value="Pectin_lyas_fold"/>
</dbReference>
<protein>
    <submittedName>
        <fullName evidence="1">Uncharacterized protein</fullName>
    </submittedName>
</protein>
<dbReference type="SUPFAM" id="SSF51126">
    <property type="entry name" value="Pectin lyase-like"/>
    <property type="match status" value="1"/>
</dbReference>
<dbReference type="EMBL" id="BMQL01000019">
    <property type="protein sequence ID" value="GGR16906.1"/>
    <property type="molecule type" value="Genomic_DNA"/>
</dbReference>
<keyword evidence="2" id="KW-1185">Reference proteome</keyword>
<name>A0A918CD30_9DEIO</name>
<evidence type="ECO:0000313" key="2">
    <source>
        <dbReference type="Proteomes" id="UP000603865"/>
    </source>
</evidence>
<gene>
    <name evidence="1" type="ORF">GCM10008957_31930</name>
</gene>
<sequence>MSSDFRIWRVAAANLSSWLATVRALPNKAGGTSNSAAGNLLYRPDTYPQGLQYVTSDDGTTPNFLNLPGETQVATVLADPAKTTKPQLFNILARGEVQTSDLASGTLDAGSRTQLYDGAGQLRVVTNAQAGTVNNVDVFQLAGGKKAVRQYTEVHPSYFGLSASNTDTQNATAMSLLADFSLSKADGSISNLQRGGVSLKLPPGVYYYGDSSTIKGNVSIKGTHPRGAVLYHTGTGKALTFNSTITGPFTAGSYYTAAVSLEDLTIMSPSGQGLFFGSVIQPQIALTRVEMFKISSGYAIDTGDAVYFMLVDNCFLHNIDKGVHQSAYCDLFVLKDCKIGSSNGVMAYLQGPTARLIRNNFEACSDGVAAVQVAIGAVATGYIKIHENRFGQESNAANWLAPIAPFDIAVLTTTATKQVAGLSIRGNDHLCTIDNAITYDTDGTTVIGANHRKTAPVLLNVGLATSYIGGNSMLNYPSTDYITTGAATVVRDNMSMPDGLMVDRLSGVSVLMRGLTTESVASARRRTRVVPSTTASFSGGVFGCYNSAAVDNYPVVDWANYQLPQTLARLGGYVEDVVYTSGMPMWMDTPGSIVTMAINGAAYPVGTPVYIDTSGKPTFTPPSLSRRIGFSQTPVSPATVRLEFAANLCAAAIPTSGTYTAGMVVDAITPITSGSGINQYTVTGWTRLTTGSTHVLGTDWQENRTRPDSEFTDLQTRVATLEGSGAATNPYIYGELAQALTAGVWPVYASNEQSGQTNMPRIAAANGADTSRQAIGVVVAPAGGQVANDIVKVYLPGAELTTTIDATSQVLNAPLYASAGTGLLTFSNASVAGVPRVMARLVSGGGADTTATIRVTLEAPRWSAMPTTGQFYQNDFVEAASSTILGSAGGRYMLRGWDRLTTGSAHVLGTDWTPVYVLIDPPPVKLSGTTSGTVGTTTTVAHGLGATPSRVQITSKGAGTVYFTAVDATNVTVAGTAASLGFDLYVS</sequence>
<reference evidence="1" key="1">
    <citation type="journal article" date="2014" name="Int. J. Syst. Evol. Microbiol.">
        <title>Complete genome sequence of Corynebacterium casei LMG S-19264T (=DSM 44701T), isolated from a smear-ripened cheese.</title>
        <authorList>
            <consortium name="US DOE Joint Genome Institute (JGI-PGF)"/>
            <person name="Walter F."/>
            <person name="Albersmeier A."/>
            <person name="Kalinowski J."/>
            <person name="Ruckert C."/>
        </authorList>
    </citation>
    <scope>NUCLEOTIDE SEQUENCE</scope>
    <source>
        <strain evidence="1">JCM 31311</strain>
    </source>
</reference>
<dbReference type="InterPro" id="IPR011050">
    <property type="entry name" value="Pectin_lyase_fold/virulence"/>
</dbReference>
<organism evidence="1 2">
    <name type="scientific">Deinococcus ruber</name>
    <dbReference type="NCBI Taxonomy" id="1848197"/>
    <lineage>
        <taxon>Bacteria</taxon>
        <taxon>Thermotogati</taxon>
        <taxon>Deinococcota</taxon>
        <taxon>Deinococci</taxon>
        <taxon>Deinococcales</taxon>
        <taxon>Deinococcaceae</taxon>
        <taxon>Deinococcus</taxon>
    </lineage>
</organism>
<dbReference type="AlphaFoldDB" id="A0A918CD30"/>
<dbReference type="RefSeq" id="WP_189091519.1">
    <property type="nucleotide sequence ID" value="NZ_BMQL01000019.1"/>
</dbReference>
<dbReference type="Proteomes" id="UP000603865">
    <property type="component" value="Unassembled WGS sequence"/>
</dbReference>
<dbReference type="Gene3D" id="2.160.20.10">
    <property type="entry name" value="Single-stranded right-handed beta-helix, Pectin lyase-like"/>
    <property type="match status" value="1"/>
</dbReference>
<evidence type="ECO:0000313" key="1">
    <source>
        <dbReference type="EMBL" id="GGR16906.1"/>
    </source>
</evidence>
<comment type="caution">
    <text evidence="1">The sequence shown here is derived from an EMBL/GenBank/DDBJ whole genome shotgun (WGS) entry which is preliminary data.</text>
</comment>
<proteinExistence type="predicted"/>
<reference evidence="1" key="2">
    <citation type="submission" date="2020-09" db="EMBL/GenBank/DDBJ databases">
        <authorList>
            <person name="Sun Q."/>
            <person name="Ohkuma M."/>
        </authorList>
    </citation>
    <scope>NUCLEOTIDE SEQUENCE</scope>
    <source>
        <strain evidence="1">JCM 31311</strain>
    </source>
</reference>
<accession>A0A918CD30</accession>